<sequence>MTPRIDDREEVTVDLDALLVAAGRGDAGAFERLYTELLPQAHRLALRTVRDPQLAEDVTQEALVEAWRRAASFDPRRATARSWVLMITHRRAVDRVRREQRQRVQAEHEAATLTSPGAAPVPQDAVVEDDYRAWQTDRVRTALGRLSALQREAVEAAFYGGRTHAEVADHLGVPLGTAKTRIRDGLGRLRDALEGA</sequence>
<dbReference type="AlphaFoldDB" id="A0AB35MH69"/>
<evidence type="ECO:0000256" key="3">
    <source>
        <dbReference type="ARBA" id="ARBA00023082"/>
    </source>
</evidence>
<evidence type="ECO:0000259" key="7">
    <source>
        <dbReference type="Pfam" id="PF04542"/>
    </source>
</evidence>
<dbReference type="Gene3D" id="1.10.1740.10">
    <property type="match status" value="1"/>
</dbReference>
<keyword evidence="2" id="KW-0805">Transcription regulation</keyword>
<name>A0AB35MH69_9MICO</name>
<reference evidence="9 10" key="1">
    <citation type="submission" date="2023-06" db="EMBL/GenBank/DDBJ databases">
        <title>SYSU T0a273.</title>
        <authorList>
            <person name="Gao L."/>
            <person name="Fang B.-Z."/>
            <person name="Li W.-J."/>
        </authorList>
    </citation>
    <scope>NUCLEOTIDE SEQUENCE [LARGE SCALE GENOMIC DNA]</scope>
    <source>
        <strain evidence="9 10">SYSU T0a273</strain>
    </source>
</reference>
<keyword evidence="4" id="KW-0238">DNA-binding</keyword>
<keyword evidence="5" id="KW-0804">Transcription</keyword>
<dbReference type="CDD" id="cd06171">
    <property type="entry name" value="Sigma70_r4"/>
    <property type="match status" value="1"/>
</dbReference>
<dbReference type="InterPro" id="IPR014284">
    <property type="entry name" value="RNA_pol_sigma-70_dom"/>
</dbReference>
<feature type="domain" description="RNA polymerase sigma-70 region 4" evidence="8">
    <location>
        <begin position="142"/>
        <end position="190"/>
    </location>
</feature>
<dbReference type="GO" id="GO:0006352">
    <property type="term" value="P:DNA-templated transcription initiation"/>
    <property type="evidence" value="ECO:0007669"/>
    <property type="project" value="InterPro"/>
</dbReference>
<evidence type="ECO:0000313" key="10">
    <source>
        <dbReference type="Proteomes" id="UP001172756"/>
    </source>
</evidence>
<evidence type="ECO:0000256" key="2">
    <source>
        <dbReference type="ARBA" id="ARBA00023015"/>
    </source>
</evidence>
<dbReference type="InterPro" id="IPR007627">
    <property type="entry name" value="RNA_pol_sigma70_r2"/>
</dbReference>
<evidence type="ECO:0000256" key="5">
    <source>
        <dbReference type="ARBA" id="ARBA00023163"/>
    </source>
</evidence>
<dbReference type="EMBL" id="JAUHQB010000003">
    <property type="protein sequence ID" value="MDN4483147.1"/>
    <property type="molecule type" value="Genomic_DNA"/>
</dbReference>
<feature type="compositionally biased region" description="Basic and acidic residues" evidence="6">
    <location>
        <begin position="100"/>
        <end position="110"/>
    </location>
</feature>
<dbReference type="Pfam" id="PF04542">
    <property type="entry name" value="Sigma70_r2"/>
    <property type="match status" value="1"/>
</dbReference>
<gene>
    <name evidence="9" type="ORF">QQ002_06310</name>
</gene>
<accession>A0AB35MH69</accession>
<dbReference type="GO" id="GO:0016987">
    <property type="term" value="F:sigma factor activity"/>
    <property type="evidence" value="ECO:0007669"/>
    <property type="project" value="UniProtKB-KW"/>
</dbReference>
<feature type="domain" description="RNA polymerase sigma-70 region 2" evidence="7">
    <location>
        <begin position="33"/>
        <end position="101"/>
    </location>
</feature>
<dbReference type="Proteomes" id="UP001172756">
    <property type="component" value="Unassembled WGS sequence"/>
</dbReference>
<dbReference type="InterPro" id="IPR039425">
    <property type="entry name" value="RNA_pol_sigma-70-like"/>
</dbReference>
<proteinExistence type="inferred from homology"/>
<evidence type="ECO:0000256" key="6">
    <source>
        <dbReference type="SAM" id="MobiDB-lite"/>
    </source>
</evidence>
<comment type="similarity">
    <text evidence="1">Belongs to the sigma-70 factor family. ECF subfamily.</text>
</comment>
<organism evidence="9 10">
    <name type="scientific">Demequina lignilytica</name>
    <dbReference type="NCBI Taxonomy" id="3051663"/>
    <lineage>
        <taxon>Bacteria</taxon>
        <taxon>Bacillati</taxon>
        <taxon>Actinomycetota</taxon>
        <taxon>Actinomycetes</taxon>
        <taxon>Micrococcales</taxon>
        <taxon>Demequinaceae</taxon>
        <taxon>Demequina</taxon>
    </lineage>
</organism>
<dbReference type="GO" id="GO:0003677">
    <property type="term" value="F:DNA binding"/>
    <property type="evidence" value="ECO:0007669"/>
    <property type="project" value="UniProtKB-KW"/>
</dbReference>
<dbReference type="Pfam" id="PF04545">
    <property type="entry name" value="Sigma70_r4"/>
    <property type="match status" value="1"/>
</dbReference>
<feature type="region of interest" description="Disordered" evidence="6">
    <location>
        <begin position="100"/>
        <end position="120"/>
    </location>
</feature>
<dbReference type="InterPro" id="IPR007630">
    <property type="entry name" value="RNA_pol_sigma70_r4"/>
</dbReference>
<evidence type="ECO:0000259" key="8">
    <source>
        <dbReference type="Pfam" id="PF04545"/>
    </source>
</evidence>
<evidence type="ECO:0000313" key="9">
    <source>
        <dbReference type="EMBL" id="MDN4483147.1"/>
    </source>
</evidence>
<dbReference type="NCBIfam" id="TIGR02937">
    <property type="entry name" value="sigma70-ECF"/>
    <property type="match status" value="1"/>
</dbReference>
<evidence type="ECO:0000256" key="4">
    <source>
        <dbReference type="ARBA" id="ARBA00023125"/>
    </source>
</evidence>
<dbReference type="PANTHER" id="PTHR43133">
    <property type="entry name" value="RNA POLYMERASE ECF-TYPE SIGMA FACTO"/>
    <property type="match status" value="1"/>
</dbReference>
<keyword evidence="3" id="KW-0731">Sigma factor</keyword>
<dbReference type="PANTHER" id="PTHR43133:SF66">
    <property type="entry name" value="ECF RNA POLYMERASE SIGMA FACTOR SIGK"/>
    <property type="match status" value="1"/>
</dbReference>
<comment type="caution">
    <text evidence="9">The sequence shown here is derived from an EMBL/GenBank/DDBJ whole genome shotgun (WGS) entry which is preliminary data.</text>
</comment>
<evidence type="ECO:0000256" key="1">
    <source>
        <dbReference type="ARBA" id="ARBA00010641"/>
    </source>
</evidence>
<dbReference type="InterPro" id="IPR013325">
    <property type="entry name" value="RNA_pol_sigma_r2"/>
</dbReference>
<dbReference type="SUPFAM" id="SSF88659">
    <property type="entry name" value="Sigma3 and sigma4 domains of RNA polymerase sigma factors"/>
    <property type="match status" value="1"/>
</dbReference>
<protein>
    <submittedName>
        <fullName evidence="9">Sigma-70 family RNA polymerase sigma factor</fullName>
    </submittedName>
</protein>
<dbReference type="RefSeq" id="WP_301160077.1">
    <property type="nucleotide sequence ID" value="NZ_JAUHQB010000003.1"/>
</dbReference>
<dbReference type="Gene3D" id="1.10.10.10">
    <property type="entry name" value="Winged helix-like DNA-binding domain superfamily/Winged helix DNA-binding domain"/>
    <property type="match status" value="1"/>
</dbReference>
<dbReference type="InterPro" id="IPR036388">
    <property type="entry name" value="WH-like_DNA-bd_sf"/>
</dbReference>
<dbReference type="SUPFAM" id="SSF88946">
    <property type="entry name" value="Sigma2 domain of RNA polymerase sigma factors"/>
    <property type="match status" value="1"/>
</dbReference>
<dbReference type="InterPro" id="IPR013324">
    <property type="entry name" value="RNA_pol_sigma_r3/r4-like"/>
</dbReference>